<proteinExistence type="inferred from homology"/>
<dbReference type="Proteomes" id="UP001216907">
    <property type="component" value="Unassembled WGS sequence"/>
</dbReference>
<gene>
    <name evidence="8" type="ORF">PZE19_01725</name>
</gene>
<keyword evidence="4 7" id="KW-0812">Transmembrane</keyword>
<sequence length="175" mass="18717">MSRSSPSHALNPNLTPLLDLVLQLITFFMMLIHFGNQIEGETRAVRLPVAPAALPGVDLALDRLAAAIDARGSLLADGQVLQGDAASAWWRRQADARRSGLELLQTTPAADAARSDVPTLRLQFNGPDPGGELPTVVVLRADREASYGAVRKTLVDAQSQGFANFSLVVLNREAP</sequence>
<dbReference type="RefSeq" id="WP_277858857.1">
    <property type="nucleotide sequence ID" value="NZ_JARRAG010000001.1"/>
</dbReference>
<evidence type="ECO:0000256" key="3">
    <source>
        <dbReference type="ARBA" id="ARBA00022475"/>
    </source>
</evidence>
<evidence type="ECO:0000256" key="4">
    <source>
        <dbReference type="ARBA" id="ARBA00022692"/>
    </source>
</evidence>
<dbReference type="EMBL" id="JARRAG010000001">
    <property type="protein sequence ID" value="MDG3002493.1"/>
    <property type="molecule type" value="Genomic_DNA"/>
</dbReference>
<evidence type="ECO:0000256" key="7">
    <source>
        <dbReference type="RuleBase" id="RU003879"/>
    </source>
</evidence>
<keyword evidence="3" id="KW-1003">Cell membrane</keyword>
<comment type="caution">
    <text evidence="8">The sequence shown here is derived from an EMBL/GenBank/DDBJ whole genome shotgun (WGS) entry which is preliminary data.</text>
</comment>
<evidence type="ECO:0000256" key="2">
    <source>
        <dbReference type="ARBA" id="ARBA00005811"/>
    </source>
</evidence>
<reference evidence="8 9" key="1">
    <citation type="submission" date="2023-03" db="EMBL/GenBank/DDBJ databases">
        <title>Paludisphaera mucosa sp. nov. a novel planctomycete from northern fen.</title>
        <authorList>
            <person name="Ivanova A."/>
        </authorList>
    </citation>
    <scope>NUCLEOTIDE SEQUENCE [LARGE SCALE GENOMIC DNA]</scope>
    <source>
        <strain evidence="8 9">Pla2</strain>
    </source>
</reference>
<dbReference type="Pfam" id="PF02472">
    <property type="entry name" value="ExbD"/>
    <property type="match status" value="1"/>
</dbReference>
<comment type="subcellular location">
    <subcellularLocation>
        <location evidence="1">Cell membrane</location>
        <topology evidence="1">Single-pass membrane protein</topology>
    </subcellularLocation>
    <subcellularLocation>
        <location evidence="7">Cell membrane</location>
        <topology evidence="7">Single-pass type II membrane protein</topology>
    </subcellularLocation>
</comment>
<name>A0ABT6F4I0_9BACT</name>
<organism evidence="8 9">
    <name type="scientific">Paludisphaera mucosa</name>
    <dbReference type="NCBI Taxonomy" id="3030827"/>
    <lineage>
        <taxon>Bacteria</taxon>
        <taxon>Pseudomonadati</taxon>
        <taxon>Planctomycetota</taxon>
        <taxon>Planctomycetia</taxon>
        <taxon>Isosphaerales</taxon>
        <taxon>Isosphaeraceae</taxon>
        <taxon>Paludisphaera</taxon>
    </lineage>
</organism>
<comment type="similarity">
    <text evidence="2 7">Belongs to the ExbD/TolR family.</text>
</comment>
<keyword evidence="7" id="KW-0653">Protein transport</keyword>
<evidence type="ECO:0000256" key="6">
    <source>
        <dbReference type="ARBA" id="ARBA00023136"/>
    </source>
</evidence>
<evidence type="ECO:0000313" key="8">
    <source>
        <dbReference type="EMBL" id="MDG3002493.1"/>
    </source>
</evidence>
<protein>
    <submittedName>
        <fullName evidence="8">Biopolymer transporter ExbD</fullName>
    </submittedName>
</protein>
<keyword evidence="6" id="KW-0472">Membrane</keyword>
<evidence type="ECO:0000256" key="1">
    <source>
        <dbReference type="ARBA" id="ARBA00004162"/>
    </source>
</evidence>
<evidence type="ECO:0000313" key="9">
    <source>
        <dbReference type="Proteomes" id="UP001216907"/>
    </source>
</evidence>
<dbReference type="InterPro" id="IPR003400">
    <property type="entry name" value="ExbD"/>
</dbReference>
<keyword evidence="9" id="KW-1185">Reference proteome</keyword>
<evidence type="ECO:0000256" key="5">
    <source>
        <dbReference type="ARBA" id="ARBA00022989"/>
    </source>
</evidence>
<accession>A0ABT6F4I0</accession>
<keyword evidence="5" id="KW-1133">Transmembrane helix</keyword>
<keyword evidence="7" id="KW-0813">Transport</keyword>